<dbReference type="InterPro" id="IPR050426">
    <property type="entry name" value="Glycosyltransferase_28"/>
</dbReference>
<dbReference type="PANTHER" id="PTHR48050">
    <property type="entry name" value="STEROL 3-BETA-GLUCOSYLTRANSFERASE"/>
    <property type="match status" value="1"/>
</dbReference>
<protein>
    <submittedName>
        <fullName evidence="3">UGT80B1 protein</fullName>
    </submittedName>
</protein>
<feature type="domain" description="Erythromycin biosynthesis protein CIII-like C-terminal" evidence="2">
    <location>
        <begin position="328"/>
        <end position="441"/>
    </location>
</feature>
<organism evidence="3 4">
    <name type="scientific">Symbiodinium natans</name>
    <dbReference type="NCBI Taxonomy" id="878477"/>
    <lineage>
        <taxon>Eukaryota</taxon>
        <taxon>Sar</taxon>
        <taxon>Alveolata</taxon>
        <taxon>Dinophyceae</taxon>
        <taxon>Suessiales</taxon>
        <taxon>Symbiodiniaceae</taxon>
        <taxon>Symbiodinium</taxon>
    </lineage>
</organism>
<dbReference type="Proteomes" id="UP000604046">
    <property type="component" value="Unassembled WGS sequence"/>
</dbReference>
<dbReference type="SUPFAM" id="SSF53756">
    <property type="entry name" value="UDP-Glycosyltransferase/glycogen phosphorylase"/>
    <property type="match status" value="1"/>
</dbReference>
<dbReference type="Pfam" id="PF06722">
    <property type="entry name" value="EryCIII-like_C"/>
    <property type="match status" value="1"/>
</dbReference>
<evidence type="ECO:0000313" key="3">
    <source>
        <dbReference type="EMBL" id="CAE7521023.1"/>
    </source>
</evidence>
<dbReference type="EMBL" id="CAJNDS010002546">
    <property type="protein sequence ID" value="CAE7521023.1"/>
    <property type="molecule type" value="Genomic_DNA"/>
</dbReference>
<gene>
    <name evidence="3" type="primary">UGT80B1</name>
    <name evidence="3" type="ORF">SNAT2548_LOCUS29162</name>
</gene>
<dbReference type="CDD" id="cd03784">
    <property type="entry name" value="GT1_Gtf-like"/>
    <property type="match status" value="1"/>
</dbReference>
<dbReference type="OrthoDB" id="422476at2759"/>
<keyword evidence="1" id="KW-0808">Transferase</keyword>
<evidence type="ECO:0000259" key="2">
    <source>
        <dbReference type="Pfam" id="PF06722"/>
    </source>
</evidence>
<keyword evidence="4" id="KW-1185">Reference proteome</keyword>
<dbReference type="AlphaFoldDB" id="A0A812TCS6"/>
<dbReference type="InterPro" id="IPR010610">
    <property type="entry name" value="EryCIII-like_C"/>
</dbReference>
<proteinExistence type="predicted"/>
<comment type="caution">
    <text evidence="3">The sequence shown here is derived from an EMBL/GenBank/DDBJ whole genome shotgun (WGS) entry which is preliminary data.</text>
</comment>
<dbReference type="FunFam" id="3.40.50.2000:FF:000009">
    <property type="entry name" value="Sterol 3-beta-glucosyltransferase UGT80A2"/>
    <property type="match status" value="1"/>
</dbReference>
<sequence>MAQRILITFAGTRGDAQPYMVAAHALQEAGFEVMTAGNVDTASLAEAFSVPFCATRMSGREMVTSDAFIEAMTEQSIPKILKVQEEIFSKGRRREELEKWYQLLKDYQPHLILSAGLTLMSLPPMARQMQIPILSFQVQRWRPSRYATPFGFPKMKSNFLNLLAWKVLHGLLLRAARKKDGPFYEEHFKRPAGEVLMSLDELFDLLSYRAAYRSLIAESRSLHGDFPPDFNDNNIRVGPMMPPASLQVGPEFGSEQVAGMEAFLAQGDAPVFFGYGSMICKNSKFMTLLSLRALKVAGLRGILCAAWSEMSLDLVDGEPDAEELRSFCKDNILFMKFAPHGLLFPRCCAIVHHGGAGTTNASARSGVPTIVLPLSFDQFEQADMVNQSGIGVGMKVMHSLAPEEIAEAIQKCRQTPGIREKAREVGLAMEKEDGPAELVDFVKAYMKDFVENGRHLKIQEDLRTRRSSWLRWCLPCC</sequence>
<dbReference type="PANTHER" id="PTHR48050:SF13">
    <property type="entry name" value="STEROL 3-BETA-GLUCOSYLTRANSFERASE UGT80A2"/>
    <property type="match status" value="1"/>
</dbReference>
<evidence type="ECO:0000313" key="4">
    <source>
        <dbReference type="Proteomes" id="UP000604046"/>
    </source>
</evidence>
<accession>A0A812TCS6</accession>
<dbReference type="Gene3D" id="3.40.50.2000">
    <property type="entry name" value="Glycogen Phosphorylase B"/>
    <property type="match status" value="2"/>
</dbReference>
<evidence type="ECO:0000256" key="1">
    <source>
        <dbReference type="ARBA" id="ARBA00022679"/>
    </source>
</evidence>
<dbReference type="GO" id="GO:0016906">
    <property type="term" value="F:sterol 3-beta-glucosyltransferase activity"/>
    <property type="evidence" value="ECO:0007669"/>
    <property type="project" value="UniProtKB-ARBA"/>
</dbReference>
<reference evidence="3" key="1">
    <citation type="submission" date="2021-02" db="EMBL/GenBank/DDBJ databases">
        <authorList>
            <person name="Dougan E. K."/>
            <person name="Rhodes N."/>
            <person name="Thang M."/>
            <person name="Chan C."/>
        </authorList>
    </citation>
    <scope>NUCLEOTIDE SEQUENCE</scope>
</reference>
<name>A0A812TCS6_9DINO</name>
<dbReference type="InterPro" id="IPR002213">
    <property type="entry name" value="UDP_glucos_trans"/>
</dbReference>